<gene>
    <name evidence="2" type="ORF">GCM10010171_62990</name>
</gene>
<dbReference type="AlphaFoldDB" id="A0A918GUC4"/>
<dbReference type="EMBL" id="BMRB01000011">
    <property type="protein sequence ID" value="GGS59447.1"/>
    <property type="molecule type" value="Genomic_DNA"/>
</dbReference>
<dbReference type="Proteomes" id="UP000660680">
    <property type="component" value="Unassembled WGS sequence"/>
</dbReference>
<accession>A0A918GUC4</accession>
<keyword evidence="3" id="KW-1185">Reference proteome</keyword>
<dbReference type="Gene3D" id="3.90.79.10">
    <property type="entry name" value="Nucleoside Triphosphate Pyrophosphohydrolase"/>
    <property type="match status" value="1"/>
</dbReference>
<dbReference type="InterPro" id="IPR000086">
    <property type="entry name" value="NUDIX_hydrolase_dom"/>
</dbReference>
<evidence type="ECO:0000313" key="3">
    <source>
        <dbReference type="Proteomes" id="UP000660680"/>
    </source>
</evidence>
<reference evidence="2" key="1">
    <citation type="journal article" date="2014" name="Int. J. Syst. Evol. Microbiol.">
        <title>Complete genome sequence of Corynebacterium casei LMG S-19264T (=DSM 44701T), isolated from a smear-ripened cheese.</title>
        <authorList>
            <consortium name="US DOE Joint Genome Institute (JGI-PGF)"/>
            <person name="Walter F."/>
            <person name="Albersmeier A."/>
            <person name="Kalinowski J."/>
            <person name="Ruckert C."/>
        </authorList>
    </citation>
    <scope>NUCLEOTIDE SEQUENCE</scope>
    <source>
        <strain evidence="2">JCM 3276</strain>
    </source>
</reference>
<organism evidence="2 3">
    <name type="scientific">Actinokineospora fastidiosa</name>
    <dbReference type="NCBI Taxonomy" id="1816"/>
    <lineage>
        <taxon>Bacteria</taxon>
        <taxon>Bacillati</taxon>
        <taxon>Actinomycetota</taxon>
        <taxon>Actinomycetes</taxon>
        <taxon>Pseudonocardiales</taxon>
        <taxon>Pseudonocardiaceae</taxon>
        <taxon>Actinokineospora</taxon>
    </lineage>
</organism>
<proteinExistence type="predicted"/>
<dbReference type="Pfam" id="PF00293">
    <property type="entry name" value="NUDIX"/>
    <property type="match status" value="1"/>
</dbReference>
<sequence length="99" mass="10954">MYGLVGNDERLLAVHDQDVTSHRLPGGLVLAGEAAESALRRILREQVNAEVAHLDFYAVVERRRSRGGRENAVYELALLFDVTLIDPMPSRLVAAKRTG</sequence>
<dbReference type="SUPFAM" id="SSF55811">
    <property type="entry name" value="Nudix"/>
    <property type="match status" value="1"/>
</dbReference>
<evidence type="ECO:0000313" key="2">
    <source>
        <dbReference type="EMBL" id="GGS59447.1"/>
    </source>
</evidence>
<comment type="caution">
    <text evidence="2">The sequence shown here is derived from an EMBL/GenBank/DDBJ whole genome shotgun (WGS) entry which is preliminary data.</text>
</comment>
<reference evidence="2" key="2">
    <citation type="submission" date="2020-09" db="EMBL/GenBank/DDBJ databases">
        <authorList>
            <person name="Sun Q."/>
            <person name="Ohkuma M."/>
        </authorList>
    </citation>
    <scope>NUCLEOTIDE SEQUENCE</scope>
    <source>
        <strain evidence="2">JCM 3276</strain>
    </source>
</reference>
<feature type="domain" description="Nudix hydrolase" evidence="1">
    <location>
        <begin position="6"/>
        <end position="72"/>
    </location>
</feature>
<evidence type="ECO:0000259" key="1">
    <source>
        <dbReference type="Pfam" id="PF00293"/>
    </source>
</evidence>
<protein>
    <recommendedName>
        <fullName evidence="1">Nudix hydrolase domain-containing protein</fullName>
    </recommendedName>
</protein>
<name>A0A918GUC4_9PSEU</name>
<dbReference type="RefSeq" id="WP_189214264.1">
    <property type="nucleotide sequence ID" value="NZ_BMRB01000011.1"/>
</dbReference>
<dbReference type="InterPro" id="IPR015797">
    <property type="entry name" value="NUDIX_hydrolase-like_dom_sf"/>
</dbReference>